<evidence type="ECO:0000313" key="3">
    <source>
        <dbReference type="EMBL" id="JAC99017.1"/>
    </source>
</evidence>
<proteinExistence type="predicted"/>
<protein>
    <submittedName>
        <fullName evidence="3">Protein FAM214A</fullName>
    </submittedName>
</protein>
<reference evidence="3" key="2">
    <citation type="journal article" date="2015" name="Gigascience">
        <title>Reconstructing a comprehensive transcriptome assembly of a white-pupal translocated strain of the pest fruit fly Bactrocera cucurbitae.</title>
        <authorList>
            <person name="Sim S.B."/>
            <person name="Calla B."/>
            <person name="Hall B."/>
            <person name="DeRego T."/>
            <person name="Geib S.M."/>
        </authorList>
    </citation>
    <scope>NUCLEOTIDE SEQUENCE</scope>
</reference>
<evidence type="ECO:0000256" key="2">
    <source>
        <dbReference type="SAM" id="SignalP"/>
    </source>
</evidence>
<accession>A0A0A1WKU6</accession>
<dbReference type="InterPro" id="IPR000618">
    <property type="entry name" value="Insect_cuticle"/>
</dbReference>
<gene>
    <name evidence="3" type="primary">FAM214A_3</name>
    <name evidence="3" type="ORF">g.26644</name>
</gene>
<dbReference type="EMBL" id="GBXI01015274">
    <property type="protein sequence ID" value="JAC99017.1"/>
    <property type="molecule type" value="Transcribed_RNA"/>
</dbReference>
<keyword evidence="1" id="KW-0193">Cuticle</keyword>
<keyword evidence="2" id="KW-0732">Signal</keyword>
<name>A0A0A1WKU6_ZEUCU</name>
<dbReference type="PROSITE" id="PS51155">
    <property type="entry name" value="CHIT_BIND_RR_2"/>
    <property type="match status" value="1"/>
</dbReference>
<feature type="signal peptide" evidence="2">
    <location>
        <begin position="1"/>
        <end position="18"/>
    </location>
</feature>
<dbReference type="GO" id="GO:0042302">
    <property type="term" value="F:structural constituent of cuticle"/>
    <property type="evidence" value="ECO:0007669"/>
    <property type="project" value="UniProtKB-UniRule"/>
</dbReference>
<dbReference type="AlphaFoldDB" id="A0A0A1WKU6"/>
<feature type="chain" id="PRO_5001982667" evidence="2">
    <location>
        <begin position="19"/>
        <end position="131"/>
    </location>
</feature>
<evidence type="ECO:0000256" key="1">
    <source>
        <dbReference type="PROSITE-ProRule" id="PRU00497"/>
    </source>
</evidence>
<sequence>MKLLTIGICVIFGTLADAEVLRVTPKLANLVPTIIQENYKLMPIEDTFNLSLDFPEDGNREEETKLIVDENGKEVLAVKGRLRLVYSETPLYVTIIYEADGNGYRAKYMYFPNRPDMTYFTSASFLKTAAG</sequence>
<reference evidence="3" key="1">
    <citation type="submission" date="2014-11" db="EMBL/GenBank/DDBJ databases">
        <authorList>
            <person name="Geib S."/>
        </authorList>
    </citation>
    <scope>NUCLEOTIDE SEQUENCE</scope>
</reference>
<organism evidence="3">
    <name type="scientific">Zeugodacus cucurbitae</name>
    <name type="common">Melon fruit fly</name>
    <name type="synonym">Bactrocera cucurbitae</name>
    <dbReference type="NCBI Taxonomy" id="28588"/>
    <lineage>
        <taxon>Eukaryota</taxon>
        <taxon>Metazoa</taxon>
        <taxon>Ecdysozoa</taxon>
        <taxon>Arthropoda</taxon>
        <taxon>Hexapoda</taxon>
        <taxon>Insecta</taxon>
        <taxon>Pterygota</taxon>
        <taxon>Neoptera</taxon>
        <taxon>Endopterygota</taxon>
        <taxon>Diptera</taxon>
        <taxon>Brachycera</taxon>
        <taxon>Muscomorpha</taxon>
        <taxon>Tephritoidea</taxon>
        <taxon>Tephritidae</taxon>
        <taxon>Zeugodacus</taxon>
        <taxon>Zeugodacus</taxon>
    </lineage>
</organism>